<accession>A0A9P1CME6</accession>
<evidence type="ECO:0000313" key="1">
    <source>
        <dbReference type="EMBL" id="CAI3994329.1"/>
    </source>
</evidence>
<dbReference type="EMBL" id="CAMXCT010001938">
    <property type="protein sequence ID" value="CAI3994329.1"/>
    <property type="molecule type" value="Genomic_DNA"/>
</dbReference>
<dbReference type="EMBL" id="CAMXCT020001938">
    <property type="protein sequence ID" value="CAL1147704.1"/>
    <property type="molecule type" value="Genomic_DNA"/>
</dbReference>
<keyword evidence="3" id="KW-1185">Reference proteome</keyword>
<name>A0A9P1CME6_9DINO</name>
<organism evidence="1">
    <name type="scientific">Cladocopium goreaui</name>
    <dbReference type="NCBI Taxonomy" id="2562237"/>
    <lineage>
        <taxon>Eukaryota</taxon>
        <taxon>Sar</taxon>
        <taxon>Alveolata</taxon>
        <taxon>Dinophyceae</taxon>
        <taxon>Suessiales</taxon>
        <taxon>Symbiodiniaceae</taxon>
        <taxon>Cladocopium</taxon>
    </lineage>
</organism>
<proteinExistence type="predicted"/>
<reference evidence="1" key="1">
    <citation type="submission" date="2022-10" db="EMBL/GenBank/DDBJ databases">
        <authorList>
            <person name="Chen Y."/>
            <person name="Dougan E. K."/>
            <person name="Chan C."/>
            <person name="Rhodes N."/>
            <person name="Thang M."/>
        </authorList>
    </citation>
    <scope>NUCLEOTIDE SEQUENCE</scope>
</reference>
<comment type="caution">
    <text evidence="1">The sequence shown here is derived from an EMBL/GenBank/DDBJ whole genome shotgun (WGS) entry which is preliminary data.</text>
</comment>
<protein>
    <submittedName>
        <fullName evidence="2">Reticulocyte-binding protein 2-like a</fullName>
    </submittedName>
</protein>
<dbReference type="OrthoDB" id="425363at2759"/>
<evidence type="ECO:0000313" key="2">
    <source>
        <dbReference type="EMBL" id="CAL4781641.1"/>
    </source>
</evidence>
<dbReference type="EMBL" id="CAMXCT030001938">
    <property type="protein sequence ID" value="CAL4781641.1"/>
    <property type="molecule type" value="Genomic_DNA"/>
</dbReference>
<dbReference type="Proteomes" id="UP001152797">
    <property type="component" value="Unassembled WGS sequence"/>
</dbReference>
<sequence>MLGMENGADTALRVMRLATVANNKLKRKGITDRQLSRMAKCGKSKTDPHTCSNLHRLLAKSGKLPSMCTRLLYTVLPSPYTKDSFQRLLRLLTDDLKSLQEWYDVKGAMRSLTPSATNPNPFKADEPRSPLRDLLTGDDTRYIRIDPAHTFAIDGIGKDFLASTIVMLVRMWHFGRGNAGHALQNAYASFMAYCSARKKTTSIQDFSFATLKLPQNTLKGFPRGLGKGHDAAVLGAWLAEEVQQISAASVDPQYRDILEVIKLTCCSNDRFWRTIYEHGVWIPYDVGVQIVQDGWAFTDGYSTLASLTAAMGIHGYHTRPKLHMQAHITLDMQHQLARPGCKFILSPSAHMCWTDEDMIGRISRLSRRCHALTTARRTIDRALCNYRRLFSIHFSGSYMQNGNP</sequence>
<evidence type="ECO:0000313" key="3">
    <source>
        <dbReference type="Proteomes" id="UP001152797"/>
    </source>
</evidence>
<gene>
    <name evidence="1" type="ORF">C1SCF055_LOCUS20981</name>
</gene>
<dbReference type="AlphaFoldDB" id="A0A9P1CME6"/>
<reference evidence="2 3" key="2">
    <citation type="submission" date="2024-05" db="EMBL/GenBank/DDBJ databases">
        <authorList>
            <person name="Chen Y."/>
            <person name="Shah S."/>
            <person name="Dougan E. K."/>
            <person name="Thang M."/>
            <person name="Chan C."/>
        </authorList>
    </citation>
    <scope>NUCLEOTIDE SEQUENCE [LARGE SCALE GENOMIC DNA]</scope>
</reference>